<dbReference type="GO" id="GO:0005886">
    <property type="term" value="C:plasma membrane"/>
    <property type="evidence" value="ECO:0007669"/>
    <property type="project" value="UniProtKB-SubCell"/>
</dbReference>
<evidence type="ECO:0000256" key="3">
    <source>
        <dbReference type="ARBA" id="ARBA00022989"/>
    </source>
</evidence>
<feature type="compositionally biased region" description="Basic and acidic residues" evidence="5">
    <location>
        <begin position="557"/>
        <end position="571"/>
    </location>
</feature>
<feature type="transmembrane region" description="Helical" evidence="6">
    <location>
        <begin position="352"/>
        <end position="374"/>
    </location>
</feature>
<dbReference type="HOGENOM" id="CLU_328121_0_0_11"/>
<organism evidence="8 9">
    <name type="scientific">Modestobacter italicus (strain DSM 44449 / CECT 9708 / BC 501)</name>
    <dbReference type="NCBI Taxonomy" id="2732864"/>
    <lineage>
        <taxon>Bacteria</taxon>
        <taxon>Bacillati</taxon>
        <taxon>Actinomycetota</taxon>
        <taxon>Actinomycetes</taxon>
        <taxon>Geodermatophilales</taxon>
        <taxon>Geodermatophilaceae</taxon>
        <taxon>Modestobacter</taxon>
    </lineage>
</organism>
<sequence length="876" mass="90951">MTAEPTAADPDAPAGDEEGADPRRWRALWVTLVVGFMTLLDVSIVSVALPSLQTDLGASPSTVQWVVSGYALTFGIALVPAGRLGDAFGRRRMFLIGLVAFVVCSAAAGAAPSAELLVAARLLQGVAAGCLAPQNSALIQQLFRGAERGRAFGFFGATVGISTAVGPVVGGLLLALASGPNGWRWIFYVNVPIGVVAFVLAVRLLPRRSSRGHGRIDVPGVLLLGAGALALLLPLVQAESGGLRRLWWLFPIGAALLAGFVLWERWVVAHGKEPVFDPRLVTRTRGYAPGVALGTVYFIGFSGIWLTFALFFQTGLGWTPLQSGLAVTPFALGSASAAVVAGRLVGRFGRALTVFGLTGVAVGLAGTAVVIATVPPEATGWAIAPTLLLGGIGGGFVISPNVTLTLRDVPVRMAGSAGGALQTFQRFGGAIGTAALPGLFYLVLSSTDDDYPVAAAASLAVAVRWPRWSSGSSTGAATGARSARTTSARTTTTGSTSTSSTPADPVPPRAMVAPDTGWTPGPHGDAHTRPYRRPGQPAVPRRDDVRRLGQHRPRGLGPDHPHRAGRGDQLPRHRGRVLAGRVGGDRRQGAGRRAPRARRAGHQGARADGGGPQPAGQQPPLAGAGGGEQPAPAADRLDRPLPDPPPRAGHRRRGDPGRAHRPAAGRQDPLLRLLDLPGVADRAGAVGGAGTAQRPLRHRAAAVLAAGPRHRDRGAAGLPAVRHGHPGVEPAGRGLAVGQVAHGPGRTAEQPGRPDGRPLRPVRPGQPAQARRRRRAGRARRTARAEPGGAGDRLHPAAPGGDLGDHRTADHGPADQPAVGRRRRPLRRAAGRDRRHRPAGHEHPGRRRRLPAALAHRRLAAPPLTPRDGCRWSAPG</sequence>
<gene>
    <name evidence="8" type="ordered locus">MODMU_4736</name>
</gene>
<feature type="compositionally biased region" description="Basic residues" evidence="5">
    <location>
        <begin position="820"/>
        <end position="853"/>
    </location>
</feature>
<feature type="transmembrane region" description="Helical" evidence="6">
    <location>
        <begin position="324"/>
        <end position="345"/>
    </location>
</feature>
<dbReference type="InterPro" id="IPR011701">
    <property type="entry name" value="MFS"/>
</dbReference>
<keyword evidence="3 6" id="KW-1133">Transmembrane helix</keyword>
<feature type="transmembrane region" description="Helical" evidence="6">
    <location>
        <begin position="118"/>
        <end position="139"/>
    </location>
</feature>
<feature type="transmembrane region" description="Helical" evidence="6">
    <location>
        <begin position="248"/>
        <end position="266"/>
    </location>
</feature>
<dbReference type="STRING" id="477641.MODMU_4736"/>
<feature type="compositionally biased region" description="Basic residues" evidence="5">
    <location>
        <begin position="770"/>
        <end position="782"/>
    </location>
</feature>
<feature type="transmembrane region" description="Helical" evidence="6">
    <location>
        <begin position="151"/>
        <end position="179"/>
    </location>
</feature>
<feature type="domain" description="Major facilitator superfamily (MFS) profile" evidence="7">
    <location>
        <begin position="27"/>
        <end position="473"/>
    </location>
</feature>
<feature type="region of interest" description="Disordered" evidence="5">
    <location>
        <begin position="1"/>
        <end position="20"/>
    </location>
</feature>
<dbReference type="PROSITE" id="PS50850">
    <property type="entry name" value="MFS"/>
    <property type="match status" value="1"/>
</dbReference>
<evidence type="ECO:0000313" key="8">
    <source>
        <dbReference type="EMBL" id="CCH90117.1"/>
    </source>
</evidence>
<feature type="compositionally biased region" description="Low complexity" evidence="5">
    <location>
        <begin position="1"/>
        <end position="13"/>
    </location>
</feature>
<keyword evidence="2 6" id="KW-0812">Transmembrane</keyword>
<feature type="transmembrane region" description="Helical" evidence="6">
    <location>
        <begin position="287"/>
        <end position="312"/>
    </location>
</feature>
<dbReference type="PANTHER" id="PTHR42718:SF39">
    <property type="entry name" value="ACTINORHODIN TRANSPORTER-RELATED"/>
    <property type="match status" value="1"/>
</dbReference>
<feature type="transmembrane region" description="Helical" evidence="6">
    <location>
        <begin position="218"/>
        <end position="236"/>
    </location>
</feature>
<protein>
    <submittedName>
        <fullName evidence="8">Major facilitator superfamily MFS_1 (Modular protein)</fullName>
    </submittedName>
</protein>
<feature type="transmembrane region" description="Helical" evidence="6">
    <location>
        <begin position="93"/>
        <end position="112"/>
    </location>
</feature>
<feature type="transmembrane region" description="Helical" evidence="6">
    <location>
        <begin position="62"/>
        <end position="81"/>
    </location>
</feature>
<feature type="transmembrane region" description="Helical" evidence="6">
    <location>
        <begin position="185"/>
        <end position="206"/>
    </location>
</feature>
<evidence type="ECO:0000259" key="7">
    <source>
        <dbReference type="PROSITE" id="PS50850"/>
    </source>
</evidence>
<evidence type="ECO:0000256" key="2">
    <source>
        <dbReference type="ARBA" id="ARBA00022692"/>
    </source>
</evidence>
<feature type="compositionally biased region" description="Low complexity" evidence="5">
    <location>
        <begin position="469"/>
        <end position="501"/>
    </location>
</feature>
<dbReference type="EMBL" id="FO203431">
    <property type="protein sequence ID" value="CCH90117.1"/>
    <property type="molecule type" value="Genomic_DNA"/>
</dbReference>
<dbReference type="Gene3D" id="1.20.1720.10">
    <property type="entry name" value="Multidrug resistance protein D"/>
    <property type="match status" value="1"/>
</dbReference>
<dbReference type="KEGG" id="mmar:MODMU_4736"/>
<feature type="region of interest" description="Disordered" evidence="5">
    <location>
        <begin position="469"/>
        <end position="673"/>
    </location>
</feature>
<dbReference type="PATRIC" id="fig|477641.3.peg.4445"/>
<dbReference type="InterPro" id="IPR020846">
    <property type="entry name" value="MFS_dom"/>
</dbReference>
<dbReference type="Pfam" id="PF07690">
    <property type="entry name" value="MFS_1"/>
    <property type="match status" value="1"/>
</dbReference>
<dbReference type="Proteomes" id="UP000006461">
    <property type="component" value="Chromosome"/>
</dbReference>
<comment type="subcellular location">
    <subcellularLocation>
        <location evidence="1">Cell membrane</location>
        <topology evidence="1">Multi-pass membrane protein</topology>
    </subcellularLocation>
</comment>
<name>I4F3A4_MODI5</name>
<keyword evidence="9" id="KW-1185">Reference proteome</keyword>
<dbReference type="PRINTS" id="PR01036">
    <property type="entry name" value="TCRTETB"/>
</dbReference>
<feature type="transmembrane region" description="Helical" evidence="6">
    <location>
        <begin position="380"/>
        <end position="406"/>
    </location>
</feature>
<dbReference type="OMA" id="KSTHRDQ"/>
<evidence type="ECO:0000256" key="5">
    <source>
        <dbReference type="SAM" id="MobiDB-lite"/>
    </source>
</evidence>
<dbReference type="SUPFAM" id="SSF103473">
    <property type="entry name" value="MFS general substrate transporter"/>
    <property type="match status" value="1"/>
</dbReference>
<dbReference type="PANTHER" id="PTHR42718">
    <property type="entry name" value="MAJOR FACILITATOR SUPERFAMILY MULTIDRUG TRANSPORTER MFSC"/>
    <property type="match status" value="1"/>
</dbReference>
<dbReference type="GO" id="GO:0022857">
    <property type="term" value="F:transmembrane transporter activity"/>
    <property type="evidence" value="ECO:0007669"/>
    <property type="project" value="InterPro"/>
</dbReference>
<feature type="region of interest" description="Disordered" evidence="5">
    <location>
        <begin position="704"/>
        <end position="853"/>
    </location>
</feature>
<dbReference type="Gene3D" id="1.20.1250.20">
    <property type="entry name" value="MFS general substrate transporter like domains"/>
    <property type="match status" value="1"/>
</dbReference>
<dbReference type="AlphaFoldDB" id="I4F3A4"/>
<reference evidence="8 9" key="1">
    <citation type="journal article" date="2012" name="J. Bacteriol.">
        <title>Genome Sequence of Radiation-Resistant Modestobacter marinus Strain BC501, a Representative Actinobacterium That Thrives on Calcareous Stone Surfaces.</title>
        <authorList>
            <person name="Normand P."/>
            <person name="Gury J."/>
            <person name="Pujic P."/>
            <person name="Chouaia B."/>
            <person name="Crotti E."/>
            <person name="Brusetti L."/>
            <person name="Daffonchio D."/>
            <person name="Vacherie B."/>
            <person name="Barbe V."/>
            <person name="Medigue C."/>
            <person name="Calteau A."/>
            <person name="Ghodhbane-Gtari F."/>
            <person name="Essoussi I."/>
            <person name="Nouioui I."/>
            <person name="Abbassi-Ghozzi I."/>
            <person name="Gtari M."/>
        </authorList>
    </citation>
    <scope>NUCLEOTIDE SEQUENCE [LARGE SCALE GENOMIC DNA]</scope>
    <source>
        <strain evidence="9">BC 501</strain>
    </source>
</reference>
<dbReference type="eggNOG" id="COG0477">
    <property type="taxonomic scope" value="Bacteria"/>
</dbReference>
<evidence type="ECO:0000256" key="1">
    <source>
        <dbReference type="ARBA" id="ARBA00004651"/>
    </source>
</evidence>
<proteinExistence type="predicted"/>
<dbReference type="InterPro" id="IPR036259">
    <property type="entry name" value="MFS_trans_sf"/>
</dbReference>
<feature type="compositionally biased region" description="Basic residues" evidence="5">
    <location>
        <begin position="589"/>
        <end position="601"/>
    </location>
</feature>
<accession>I4F3A4</accession>
<dbReference type="CDD" id="cd17321">
    <property type="entry name" value="MFS_MMR_MDR_like"/>
    <property type="match status" value="1"/>
</dbReference>
<evidence type="ECO:0000313" key="9">
    <source>
        <dbReference type="Proteomes" id="UP000006461"/>
    </source>
</evidence>
<keyword evidence="4 6" id="KW-0472">Membrane</keyword>
<evidence type="ECO:0000256" key="6">
    <source>
        <dbReference type="SAM" id="Phobius"/>
    </source>
</evidence>
<evidence type="ECO:0000256" key="4">
    <source>
        <dbReference type="ARBA" id="ARBA00023136"/>
    </source>
</evidence>
<feature type="transmembrane region" description="Helical" evidence="6">
    <location>
        <begin position="27"/>
        <end position="50"/>
    </location>
</feature>
<feature type="transmembrane region" description="Helical" evidence="6">
    <location>
        <begin position="427"/>
        <end position="444"/>
    </location>
</feature>
<feature type="compositionally biased region" description="Basic and acidic residues" evidence="5">
    <location>
        <begin position="803"/>
        <end position="813"/>
    </location>
</feature>
<feature type="compositionally biased region" description="Basic residues" evidence="5">
    <location>
        <begin position="648"/>
        <end position="663"/>
    </location>
</feature>